<organism evidence="3 4">
    <name type="scientific">Frankia casuarinae (strain DSM 45818 / CECT 9043 / HFP020203 / CcI3)</name>
    <dbReference type="NCBI Taxonomy" id="106370"/>
    <lineage>
        <taxon>Bacteria</taxon>
        <taxon>Bacillati</taxon>
        <taxon>Actinomycetota</taxon>
        <taxon>Actinomycetes</taxon>
        <taxon>Frankiales</taxon>
        <taxon>Frankiaceae</taxon>
        <taxon>Frankia</taxon>
    </lineage>
</organism>
<protein>
    <recommendedName>
        <fullName evidence="5">DUF4913 domain-containing protein</fullName>
    </recommendedName>
</protein>
<proteinExistence type="predicted"/>
<dbReference type="eggNOG" id="ENOG5032YIM">
    <property type="taxonomic scope" value="Bacteria"/>
</dbReference>
<feature type="coiled-coil region" evidence="1">
    <location>
        <begin position="7"/>
        <end position="34"/>
    </location>
</feature>
<keyword evidence="4" id="KW-1185">Reference proteome</keyword>
<evidence type="ECO:0000256" key="1">
    <source>
        <dbReference type="SAM" id="Coils"/>
    </source>
</evidence>
<dbReference type="KEGG" id="fra:Francci3_2360"/>
<reference evidence="3 4" key="1">
    <citation type="journal article" date="2007" name="Genome Res.">
        <title>Genome characteristics of facultatively symbiotic Frankia sp. strains reflect host range and host plant biogeography.</title>
        <authorList>
            <person name="Normand P."/>
            <person name="Lapierre P."/>
            <person name="Tisa L.S."/>
            <person name="Gogarten J.P."/>
            <person name="Alloisio N."/>
            <person name="Bagnarol E."/>
            <person name="Bassi C.A."/>
            <person name="Berry A.M."/>
            <person name="Bickhart D.M."/>
            <person name="Choisne N."/>
            <person name="Couloux A."/>
            <person name="Cournoyer B."/>
            <person name="Cruveiller S."/>
            <person name="Daubin V."/>
            <person name="Demange N."/>
            <person name="Francino M.P."/>
            <person name="Goltsman E."/>
            <person name="Huang Y."/>
            <person name="Kopp O.R."/>
            <person name="Labarre L."/>
            <person name="Lapidus A."/>
            <person name="Lavire C."/>
            <person name="Marechal J."/>
            <person name="Martinez M."/>
            <person name="Mastronunzio J.E."/>
            <person name="Mullin B.C."/>
            <person name="Niemann J."/>
            <person name="Pujic P."/>
            <person name="Rawnsley T."/>
            <person name="Rouy Z."/>
            <person name="Schenowitz C."/>
            <person name="Sellstedt A."/>
            <person name="Tavares F."/>
            <person name="Tomkins J.P."/>
            <person name="Vallenet D."/>
            <person name="Valverde C."/>
            <person name="Wall L.G."/>
            <person name="Wang Y."/>
            <person name="Medigue C."/>
            <person name="Benson D.R."/>
        </authorList>
    </citation>
    <scope>NUCLEOTIDE SEQUENCE [LARGE SCALE GENOMIC DNA]</scope>
    <source>
        <strain evidence="4">DSM 45818 / CECT 9043 / CcI3</strain>
    </source>
</reference>
<evidence type="ECO:0000313" key="4">
    <source>
        <dbReference type="Proteomes" id="UP000001937"/>
    </source>
</evidence>
<evidence type="ECO:0000256" key="2">
    <source>
        <dbReference type="SAM" id="MobiDB-lite"/>
    </source>
</evidence>
<dbReference type="HOGENOM" id="CLU_1413323_0_0_11"/>
<evidence type="ECO:0008006" key="5">
    <source>
        <dbReference type="Google" id="ProtNLM"/>
    </source>
</evidence>
<keyword evidence="1" id="KW-0175">Coiled coil</keyword>
<dbReference type="RefSeq" id="WP_011436772.1">
    <property type="nucleotide sequence ID" value="NC_007777.1"/>
</dbReference>
<feature type="region of interest" description="Disordered" evidence="2">
    <location>
        <begin position="34"/>
        <end position="60"/>
    </location>
</feature>
<feature type="compositionally biased region" description="Basic and acidic residues" evidence="2">
    <location>
        <begin position="147"/>
        <end position="159"/>
    </location>
</feature>
<gene>
    <name evidence="3" type="ordered locus">Francci3_2360</name>
</gene>
<dbReference type="OrthoDB" id="4570343at2"/>
<evidence type="ECO:0000313" key="3">
    <source>
        <dbReference type="EMBL" id="ABD11727.1"/>
    </source>
</evidence>
<name>Q2JAG5_FRACC</name>
<dbReference type="Proteomes" id="UP000001937">
    <property type="component" value="Chromosome"/>
</dbReference>
<sequence>MTAPSPTSDLQVTLDALTARLARLETAIDDHDAAFSDLTSTPTAPAGSADSRGQEQQEQADPLYPDVVAFVEQFFAPAFARPLGGEFRWCPHWWDHTEAGLILEACWRTFEHFRLNPQTGISDWLTHHLYPHLHRLMSPTGPFARCNPDRATHPHEPDQSLRTVPPSAGWPAGAPEVNDPYGHDGDAGAYLK</sequence>
<dbReference type="Pfam" id="PF16259">
    <property type="entry name" value="DUF4913"/>
    <property type="match status" value="1"/>
</dbReference>
<accession>Q2JAG5</accession>
<feature type="region of interest" description="Disordered" evidence="2">
    <location>
        <begin position="145"/>
        <end position="192"/>
    </location>
</feature>
<dbReference type="InterPro" id="IPR032584">
    <property type="entry name" value="DUF4913"/>
</dbReference>
<dbReference type="EMBL" id="CP000249">
    <property type="protein sequence ID" value="ABD11727.1"/>
    <property type="molecule type" value="Genomic_DNA"/>
</dbReference>
<dbReference type="STRING" id="106370.Francci3_2360"/>
<dbReference type="AlphaFoldDB" id="Q2JAG5"/>